<name>A0A482VR96_ASBVE</name>
<dbReference type="Proteomes" id="UP000292052">
    <property type="component" value="Unassembled WGS sequence"/>
</dbReference>
<dbReference type="Pfam" id="PF14643">
    <property type="entry name" value="DUF4455"/>
    <property type="match status" value="2"/>
</dbReference>
<comment type="caution">
    <text evidence="3">The sequence shown here is derived from an EMBL/GenBank/DDBJ whole genome shotgun (WGS) entry which is preliminary data.</text>
</comment>
<protein>
    <recommendedName>
        <fullName evidence="2">DUF4455 domain-containing protein</fullName>
    </recommendedName>
</protein>
<evidence type="ECO:0000313" key="3">
    <source>
        <dbReference type="EMBL" id="RZC35472.1"/>
    </source>
</evidence>
<feature type="non-terminal residue" evidence="3">
    <location>
        <position position="893"/>
    </location>
</feature>
<dbReference type="STRING" id="1661398.A0A482VR96"/>
<reference evidence="3 4" key="1">
    <citation type="submission" date="2017-03" db="EMBL/GenBank/DDBJ databases">
        <title>Genome of the blue death feigning beetle - Asbolus verrucosus.</title>
        <authorList>
            <person name="Rider S.D."/>
        </authorList>
    </citation>
    <scope>NUCLEOTIDE SEQUENCE [LARGE SCALE GENOMIC DNA]</scope>
    <source>
        <strain evidence="3">Butters</strain>
        <tissue evidence="3">Head and leg muscle</tissue>
    </source>
</reference>
<evidence type="ECO:0000313" key="4">
    <source>
        <dbReference type="Proteomes" id="UP000292052"/>
    </source>
</evidence>
<dbReference type="AlphaFoldDB" id="A0A482VR96"/>
<feature type="coiled-coil region" evidence="1">
    <location>
        <begin position="616"/>
        <end position="644"/>
    </location>
</feature>
<keyword evidence="1" id="KW-0175">Coiled coil</keyword>
<keyword evidence="4" id="KW-1185">Reference proteome</keyword>
<dbReference type="OrthoDB" id="431588at2759"/>
<evidence type="ECO:0000259" key="2">
    <source>
        <dbReference type="Pfam" id="PF14643"/>
    </source>
</evidence>
<feature type="coiled-coil region" evidence="1">
    <location>
        <begin position="546"/>
        <end position="573"/>
    </location>
</feature>
<accession>A0A482VR96</accession>
<organism evidence="3 4">
    <name type="scientific">Asbolus verrucosus</name>
    <name type="common">Desert ironclad beetle</name>
    <dbReference type="NCBI Taxonomy" id="1661398"/>
    <lineage>
        <taxon>Eukaryota</taxon>
        <taxon>Metazoa</taxon>
        <taxon>Ecdysozoa</taxon>
        <taxon>Arthropoda</taxon>
        <taxon>Hexapoda</taxon>
        <taxon>Insecta</taxon>
        <taxon>Pterygota</taxon>
        <taxon>Neoptera</taxon>
        <taxon>Endopterygota</taxon>
        <taxon>Coleoptera</taxon>
        <taxon>Polyphaga</taxon>
        <taxon>Cucujiformia</taxon>
        <taxon>Tenebrionidae</taxon>
        <taxon>Pimeliinae</taxon>
        <taxon>Asbolus</taxon>
    </lineage>
</organism>
<feature type="domain" description="DUF4455" evidence="2">
    <location>
        <begin position="253"/>
        <end position="428"/>
    </location>
</feature>
<feature type="non-terminal residue" evidence="3">
    <location>
        <position position="1"/>
    </location>
</feature>
<gene>
    <name evidence="3" type="ORF">BDFB_000525</name>
</gene>
<dbReference type="InterPro" id="IPR028089">
    <property type="entry name" value="DUF4455"/>
</dbReference>
<dbReference type="EMBL" id="QDEB01070445">
    <property type="protein sequence ID" value="RZC35472.1"/>
    <property type="molecule type" value="Genomic_DNA"/>
</dbReference>
<evidence type="ECO:0000256" key="1">
    <source>
        <dbReference type="SAM" id="Coils"/>
    </source>
</evidence>
<proteinExistence type="predicted"/>
<sequence length="893" mass="105896">SKPAPCKPIEKLLAERENAHKSIQNLLKVNFQKVSSQITREIWLESKTLQICLTKMKDEMDSKIDVEIRSHHEELVKLNWDVFETMRNTIETYQNDRLRVLDRFHETLQNLERKRSNSFKSILNQCYKNMQKISFLMPSELLEYFENEILNINIITLNNYYYYSQVQSDLKLQTEDYIRMLLIELMDIEDKYKIAVKKVRVRGLVDIKYVDYGNFFDADNEVDICKGGNCNAKKLVSLYKMAVVNIFNRFFEELQRITDALIEESKSVEVQDISYINSEVYQPIIEEITQQYTCEAADLQNLWNSITLYMESNIKNTYLFLKGSAHLWEPHFARINECQVLILQDLKNIITKNDKVAQIFEKKINTAVDKLRQESILSKLNQHLAEANKVLDSVGKLISSQCEAEIKILEKYYKLVDQEVNVLLAEIERFLGEFSKNETIQGGKHLKKNGSEGPSIDEITEKLIPHQMKTCKYQVDAVNNWMFGLLWEAIRLYMITCRKELSEQAFRWVHNQATKLRKRQEVRMAMHKPRYTRVKVMVYDVRLKELEDHFREMDKLNERVDKYTSDARNFNHNYKEIGETILRGYQTQAVEVEEMLKSPKKSLQILACIHRANIVAQNTELELKENFQKNDEMAEENLKKIDQMICHAIGSVKLFSDGGNYSHEEAKFFIKKLNKMRKSVPKKYATVFEERNGIKAEIFQRFRNIKRDVFNRLERSKEEFQHNERVVMKIKELQNEIRRRAYAVKFRISRVDACIDYFATMSKFNLWKRKNFIIMKNVVAETLERISELTNYLIYNDENKAFYNGRGPIVNQGKIQPTYEAFMEEVLQNYNNYKQQIEIHCLECAEELTKHVLKLLKINDEIYEDMVNKYPHIVKNEGNYDKLHKKLRQESLQ</sequence>
<feature type="domain" description="DUF4455" evidence="2">
    <location>
        <begin position="16"/>
        <end position="173"/>
    </location>
</feature>